<sequence length="185" mass="20516">MIGQAALFAAERVLISVGGGFFDIVTEHLLERYGTRQDRQLLIRPGGYISHDHGMYARTSACARPGRALGLRPALELWGRVLSRPEPELVILDFGRPDAPYDQDLPTPHTIRDLDGGSPRPATGFTVTALNDQHAYLTVPRDDELSPGEWVGCGISHPCTAFDKWRYLPLIDDRYRTVGAVTTDF</sequence>
<dbReference type="SMART" id="SM01119">
    <property type="entry name" value="D-ser_dehydrat"/>
    <property type="match status" value="1"/>
</dbReference>
<reference evidence="2 3" key="1">
    <citation type="journal article" date="2019" name="Int. J. Syst. Evol. Microbiol.">
        <title>The Global Catalogue of Microorganisms (GCM) 10K type strain sequencing project: providing services to taxonomists for standard genome sequencing and annotation.</title>
        <authorList>
            <consortium name="The Broad Institute Genomics Platform"/>
            <consortium name="The Broad Institute Genome Sequencing Center for Infectious Disease"/>
            <person name="Wu L."/>
            <person name="Ma J."/>
        </authorList>
    </citation>
    <scope>NUCLEOTIDE SEQUENCE [LARGE SCALE GENOMIC DNA]</scope>
    <source>
        <strain evidence="2 3">JCM 3053</strain>
    </source>
</reference>
<evidence type="ECO:0000313" key="3">
    <source>
        <dbReference type="Proteomes" id="UP001501474"/>
    </source>
</evidence>
<evidence type="ECO:0000259" key="1">
    <source>
        <dbReference type="SMART" id="SM01119"/>
    </source>
</evidence>
<feature type="domain" description="D-serine dehydratase-like" evidence="1">
    <location>
        <begin position="74"/>
        <end position="172"/>
    </location>
</feature>
<dbReference type="EMBL" id="BAAART010000055">
    <property type="protein sequence ID" value="GAA2230181.1"/>
    <property type="molecule type" value="Genomic_DNA"/>
</dbReference>
<dbReference type="InterPro" id="IPR042208">
    <property type="entry name" value="D-ser_dehydrat-like_sf"/>
</dbReference>
<dbReference type="Proteomes" id="UP001501474">
    <property type="component" value="Unassembled WGS sequence"/>
</dbReference>
<accession>A0ABN3DG54</accession>
<comment type="caution">
    <text evidence="2">The sequence shown here is derived from an EMBL/GenBank/DDBJ whole genome shotgun (WGS) entry which is preliminary data.</text>
</comment>
<name>A0ABN3DG54_9ACTN</name>
<dbReference type="RefSeq" id="WP_234845197.1">
    <property type="nucleotide sequence ID" value="NZ_BAAART010000055.1"/>
</dbReference>
<dbReference type="Gene3D" id="2.40.37.20">
    <property type="entry name" value="D-serine dehydratase-like domain"/>
    <property type="match status" value="1"/>
</dbReference>
<organism evidence="2 3">
    <name type="scientific">Streptomyces indiaensis</name>
    <dbReference type="NCBI Taxonomy" id="284033"/>
    <lineage>
        <taxon>Bacteria</taxon>
        <taxon>Bacillati</taxon>
        <taxon>Actinomycetota</taxon>
        <taxon>Actinomycetes</taxon>
        <taxon>Kitasatosporales</taxon>
        <taxon>Streptomycetaceae</taxon>
        <taxon>Streptomyces</taxon>
    </lineage>
</organism>
<proteinExistence type="predicted"/>
<keyword evidence="3" id="KW-1185">Reference proteome</keyword>
<evidence type="ECO:0000313" key="2">
    <source>
        <dbReference type="EMBL" id="GAA2230181.1"/>
    </source>
</evidence>
<dbReference type="InterPro" id="IPR026956">
    <property type="entry name" value="D-ser_dehydrat-like_dom"/>
</dbReference>
<protein>
    <recommendedName>
        <fullName evidence="1">D-serine dehydratase-like domain-containing protein</fullName>
    </recommendedName>
</protein>
<dbReference type="Pfam" id="PF14031">
    <property type="entry name" value="D-ser_dehydrat"/>
    <property type="match status" value="1"/>
</dbReference>
<gene>
    <name evidence="2" type="ORF">GCM10010104_24260</name>
</gene>